<dbReference type="GO" id="GO:0005737">
    <property type="term" value="C:cytoplasm"/>
    <property type="evidence" value="ECO:0007669"/>
    <property type="project" value="TreeGrafter"/>
</dbReference>
<name>A0A9W7A3F0_9STRA</name>
<keyword evidence="3" id="KW-1185">Reference proteome</keyword>
<gene>
    <name evidence="2" type="ORF">TrRE_jg1672</name>
</gene>
<dbReference type="InterPro" id="IPR006076">
    <property type="entry name" value="FAD-dep_OxRdtase"/>
</dbReference>
<evidence type="ECO:0000313" key="2">
    <source>
        <dbReference type="EMBL" id="GMH62756.1"/>
    </source>
</evidence>
<dbReference type="EMBL" id="BRXZ01001113">
    <property type="protein sequence ID" value="GMH62756.1"/>
    <property type="molecule type" value="Genomic_DNA"/>
</dbReference>
<proteinExistence type="predicted"/>
<organism evidence="2 3">
    <name type="scientific">Triparma retinervis</name>
    <dbReference type="NCBI Taxonomy" id="2557542"/>
    <lineage>
        <taxon>Eukaryota</taxon>
        <taxon>Sar</taxon>
        <taxon>Stramenopiles</taxon>
        <taxon>Ochrophyta</taxon>
        <taxon>Bolidophyceae</taxon>
        <taxon>Parmales</taxon>
        <taxon>Triparmaceae</taxon>
        <taxon>Triparma</taxon>
    </lineage>
</organism>
<dbReference type="Pfam" id="PF01266">
    <property type="entry name" value="DAO"/>
    <property type="match status" value="1"/>
</dbReference>
<dbReference type="OrthoDB" id="498204at2759"/>
<reference evidence="2" key="1">
    <citation type="submission" date="2022-07" db="EMBL/GenBank/DDBJ databases">
        <title>Genome analysis of Parmales, a sister group of diatoms, reveals the evolutionary specialization of diatoms from phago-mixotrophs to photoautotrophs.</title>
        <authorList>
            <person name="Ban H."/>
            <person name="Sato S."/>
            <person name="Yoshikawa S."/>
            <person name="Kazumasa Y."/>
            <person name="Nakamura Y."/>
            <person name="Ichinomiya M."/>
            <person name="Saitoh K."/>
            <person name="Sato N."/>
            <person name="Blanc-Mathieu R."/>
            <person name="Endo H."/>
            <person name="Kuwata A."/>
            <person name="Ogata H."/>
        </authorList>
    </citation>
    <scope>NUCLEOTIDE SEQUENCE</scope>
</reference>
<comment type="caution">
    <text evidence="2">The sequence shown here is derived from an EMBL/GenBank/DDBJ whole genome shotgun (WGS) entry which is preliminary data.</text>
</comment>
<dbReference type="Gene3D" id="3.50.50.60">
    <property type="entry name" value="FAD/NAD(P)-binding domain"/>
    <property type="match status" value="1"/>
</dbReference>
<dbReference type="AlphaFoldDB" id="A0A9W7A3F0"/>
<dbReference type="Proteomes" id="UP001165082">
    <property type="component" value="Unassembled WGS sequence"/>
</dbReference>
<dbReference type="InterPro" id="IPR036188">
    <property type="entry name" value="FAD/NAD-bd_sf"/>
</dbReference>
<evidence type="ECO:0000313" key="3">
    <source>
        <dbReference type="Proteomes" id="UP001165082"/>
    </source>
</evidence>
<dbReference type="SUPFAM" id="SSF51905">
    <property type="entry name" value="FAD/NAD(P)-binding domain"/>
    <property type="match status" value="1"/>
</dbReference>
<dbReference type="PANTHER" id="PTHR13847">
    <property type="entry name" value="SARCOSINE DEHYDROGENASE-RELATED"/>
    <property type="match status" value="1"/>
</dbReference>
<dbReference type="Gene3D" id="3.30.9.10">
    <property type="entry name" value="D-Amino Acid Oxidase, subunit A, domain 2"/>
    <property type="match status" value="1"/>
</dbReference>
<sequence>MFLTAGRGDFKYLPCEYTSCVAPKKGLRVTLLEKQTVACEATGLSCGTLYSSGPPKSTLPPEASSIPTFRYISSLFYQHLQSLEDIEYTKCGCIQLATTPEELKFAKESYKKEVNNTSKPEAVTFCKSLKEVRDILPEAGPSVLGGVYTPNSGQVNAGLAAHKCAEIAEERGAVIRENVAVKRITKSDGVYMVVSSKGDTFKAKAVVVAAGAWANDVLGKNKVDVYKDK</sequence>
<accession>A0A9W7A3F0</accession>
<feature type="domain" description="FAD dependent oxidoreductase" evidence="1">
    <location>
        <begin position="24"/>
        <end position="218"/>
    </location>
</feature>
<evidence type="ECO:0000259" key="1">
    <source>
        <dbReference type="Pfam" id="PF01266"/>
    </source>
</evidence>
<protein>
    <recommendedName>
        <fullName evidence="1">FAD dependent oxidoreductase domain-containing protein</fullName>
    </recommendedName>
</protein>